<evidence type="ECO:0000256" key="3">
    <source>
        <dbReference type="ARBA" id="ARBA00022448"/>
    </source>
</evidence>
<evidence type="ECO:0000256" key="8">
    <source>
        <dbReference type="SAM" id="MobiDB-lite"/>
    </source>
</evidence>
<dbReference type="VEuPathDB" id="FungiDB:BDEG_23832"/>
<dbReference type="AlphaFoldDB" id="A0A177WIZ5"/>
<dbReference type="Pfam" id="PF25780">
    <property type="entry name" value="TPR_IPO5"/>
    <property type="match status" value="1"/>
</dbReference>
<dbReference type="InterPro" id="IPR011989">
    <property type="entry name" value="ARM-like"/>
</dbReference>
<evidence type="ECO:0000313" key="10">
    <source>
        <dbReference type="EMBL" id="OAJ40053.1"/>
    </source>
</evidence>
<keyword evidence="4" id="KW-0963">Cytoplasm</keyword>
<organism evidence="10 11">
    <name type="scientific">Batrachochytrium dendrobatidis (strain JEL423)</name>
    <dbReference type="NCBI Taxonomy" id="403673"/>
    <lineage>
        <taxon>Eukaryota</taxon>
        <taxon>Fungi</taxon>
        <taxon>Fungi incertae sedis</taxon>
        <taxon>Chytridiomycota</taxon>
        <taxon>Chytridiomycota incertae sedis</taxon>
        <taxon>Chytridiomycetes</taxon>
        <taxon>Rhizophydiales</taxon>
        <taxon>Rhizophydiales incertae sedis</taxon>
        <taxon>Batrachochytrium</taxon>
    </lineage>
</organism>
<feature type="domain" description="IPO4/5-like TPR repeats" evidence="9">
    <location>
        <begin position="288"/>
        <end position="424"/>
    </location>
</feature>
<keyword evidence="7" id="KW-0539">Nucleus</keyword>
<dbReference type="GO" id="GO:0005634">
    <property type="term" value="C:nucleus"/>
    <property type="evidence" value="ECO:0007669"/>
    <property type="project" value="UniProtKB-SubCell"/>
</dbReference>
<evidence type="ECO:0000259" key="9">
    <source>
        <dbReference type="Pfam" id="PF25780"/>
    </source>
</evidence>
<reference evidence="10 11" key="1">
    <citation type="submission" date="2006-10" db="EMBL/GenBank/DDBJ databases">
        <title>The Genome Sequence of Batrachochytrium dendrobatidis JEL423.</title>
        <authorList>
            <consortium name="The Broad Institute Genome Sequencing Platform"/>
            <person name="Birren B."/>
            <person name="Lander E."/>
            <person name="Galagan J."/>
            <person name="Cuomo C."/>
            <person name="Devon K."/>
            <person name="Jaffe D."/>
            <person name="Butler J."/>
            <person name="Alvarez P."/>
            <person name="Gnerre S."/>
            <person name="Grabherr M."/>
            <person name="Kleber M."/>
            <person name="Mauceli E."/>
            <person name="Brockman W."/>
            <person name="Young S."/>
            <person name="LaButti K."/>
            <person name="Sykes S."/>
            <person name="DeCaprio D."/>
            <person name="Crawford M."/>
            <person name="Koehrsen M."/>
            <person name="Engels R."/>
            <person name="Montgomery P."/>
            <person name="Pearson M."/>
            <person name="Howarth C."/>
            <person name="Larson L."/>
            <person name="White J."/>
            <person name="O'Leary S."/>
            <person name="Kodira C."/>
            <person name="Zeng Q."/>
            <person name="Yandava C."/>
            <person name="Alvarado L."/>
            <person name="Longcore J."/>
            <person name="James T."/>
        </authorList>
    </citation>
    <scope>NUCLEOTIDE SEQUENCE [LARGE SCALE GENOMIC DNA]</scope>
    <source>
        <strain evidence="10 11">JEL423</strain>
    </source>
</reference>
<name>A0A177WIZ5_BATDL</name>
<dbReference type="InterPro" id="IPR057672">
    <property type="entry name" value="TPR_IPO4/5"/>
</dbReference>
<accession>A0A177WIZ5</accession>
<feature type="region of interest" description="Disordered" evidence="8">
    <location>
        <begin position="484"/>
        <end position="538"/>
    </location>
</feature>
<dbReference type="Proteomes" id="UP000077115">
    <property type="component" value="Unassembled WGS sequence"/>
</dbReference>
<keyword evidence="6" id="KW-0653">Protein transport</keyword>
<evidence type="ECO:0000313" key="11">
    <source>
        <dbReference type="Proteomes" id="UP000077115"/>
    </source>
</evidence>
<dbReference type="InterPro" id="IPR016024">
    <property type="entry name" value="ARM-type_fold"/>
</dbReference>
<keyword evidence="3" id="KW-0813">Transport</keyword>
<reference evidence="10 11" key="2">
    <citation type="submission" date="2016-05" db="EMBL/GenBank/DDBJ databases">
        <title>Lineage-specific infection strategies underlie the spectrum of fungal disease in amphibians.</title>
        <authorList>
            <person name="Cuomo C.A."/>
            <person name="Farrer R.A."/>
            <person name="James T."/>
            <person name="Longcore J."/>
            <person name="Birren B."/>
        </authorList>
    </citation>
    <scope>NUCLEOTIDE SEQUENCE [LARGE SCALE GENOMIC DNA]</scope>
    <source>
        <strain evidence="10 11">JEL423</strain>
    </source>
</reference>
<dbReference type="PANTHER" id="PTHR10527">
    <property type="entry name" value="IMPORTIN BETA"/>
    <property type="match status" value="1"/>
</dbReference>
<dbReference type="InterPro" id="IPR000357">
    <property type="entry name" value="HEAT"/>
</dbReference>
<feature type="compositionally biased region" description="Acidic residues" evidence="8">
    <location>
        <begin position="521"/>
        <end position="538"/>
    </location>
</feature>
<evidence type="ECO:0000256" key="7">
    <source>
        <dbReference type="ARBA" id="ARBA00023242"/>
    </source>
</evidence>
<dbReference type="GO" id="GO:0006606">
    <property type="term" value="P:protein import into nucleus"/>
    <property type="evidence" value="ECO:0007669"/>
    <property type="project" value="InterPro"/>
</dbReference>
<evidence type="ECO:0000256" key="5">
    <source>
        <dbReference type="ARBA" id="ARBA00022737"/>
    </source>
</evidence>
<keyword evidence="5" id="KW-0677">Repeat</keyword>
<evidence type="ECO:0000256" key="4">
    <source>
        <dbReference type="ARBA" id="ARBA00022490"/>
    </source>
</evidence>
<dbReference type="SUPFAM" id="SSF48371">
    <property type="entry name" value="ARM repeat"/>
    <property type="match status" value="1"/>
</dbReference>
<gene>
    <name evidence="10" type="ORF">BDEG_23832</name>
</gene>
<sequence length="597" mass="66124">MPKPASPTKSVVAKKTCSDLASKVEKAVHAFNLWCQQCLHGDAAAHDKFAHAIKSFSTDWKCVFASGDKAEYSGIKDWFNYDLKVANDPLAKCHSSNFETIWENQDAILLSYDSEWSKKGVPTHTIYSAMWIKDKDAPHGVNPMNPVIPSNSAVGPPAVVFTPAMADASGGWQPRSEDLASLVLLFVRSSQGDSQVQAQLMQQLHSYASIADFPNYLAVIFALTTEAPGVRTVAGLTLKNTLRDSRGSLHPQVLEFVKATTLHALGDAEPIIRATSGTVITTLNKIDSRIWPDVVPKLLELIDMRVPALEEGAFLALRKICEDSCNELDEGDPQILSYMIQKLLHHMHNQNIKVRTAAVESLNQFILNRSDPLMTNINAFVASLYQLTTDVDKGMRRAICQALVLIFEVTPETVIPELNNVVSFMLFCTQDEEEKVALEASEFWLAFAEQENYRDHLEPFLPQIIPVLVKGMIYTNEEVMMLGGDEDDASVPDNIQDIKPHHHKSRNHANTPGSGQPKKDDDDDDDDYDDDDDDDVDNEWNVRKCSAAAVDVLATVFKEHLLEVLLPHLTQQLSSSDWLHREAGILALGAIAEGTLG</sequence>
<dbReference type="STRING" id="403673.A0A177WIZ5"/>
<dbReference type="EMBL" id="DS022303">
    <property type="protein sequence ID" value="OAJ40053.1"/>
    <property type="molecule type" value="Genomic_DNA"/>
</dbReference>
<dbReference type="Pfam" id="PF02985">
    <property type="entry name" value="HEAT"/>
    <property type="match status" value="1"/>
</dbReference>
<evidence type="ECO:0000256" key="1">
    <source>
        <dbReference type="ARBA" id="ARBA00004123"/>
    </source>
</evidence>
<dbReference type="Gene3D" id="1.25.10.10">
    <property type="entry name" value="Leucine-rich Repeat Variant"/>
    <property type="match status" value="2"/>
</dbReference>
<evidence type="ECO:0000256" key="2">
    <source>
        <dbReference type="ARBA" id="ARBA00004496"/>
    </source>
</evidence>
<protein>
    <recommendedName>
        <fullName evidence="9">IPO4/5-like TPR repeats domain-containing protein</fullName>
    </recommendedName>
</protein>
<proteinExistence type="predicted"/>
<comment type="subcellular location">
    <subcellularLocation>
        <location evidence="2">Cytoplasm</location>
    </subcellularLocation>
    <subcellularLocation>
        <location evidence="1">Nucleus</location>
    </subcellularLocation>
</comment>
<evidence type="ECO:0000256" key="6">
    <source>
        <dbReference type="ARBA" id="ARBA00022927"/>
    </source>
</evidence>
<dbReference type="GO" id="GO:0005737">
    <property type="term" value="C:cytoplasm"/>
    <property type="evidence" value="ECO:0007669"/>
    <property type="project" value="UniProtKB-SubCell"/>
</dbReference>
<dbReference type="InterPro" id="IPR040122">
    <property type="entry name" value="Importin_beta"/>
</dbReference>
<dbReference type="eggNOG" id="KOG2023">
    <property type="taxonomic scope" value="Eukaryota"/>
</dbReference>